<evidence type="ECO:0000256" key="1">
    <source>
        <dbReference type="ARBA" id="ARBA00006754"/>
    </source>
</evidence>
<feature type="domain" description="CdaR GGDEF-like" evidence="4">
    <location>
        <begin position="187"/>
        <end position="301"/>
    </location>
</feature>
<sequence length="414" mass="44282">MASRSSKQPGRPDGPTSGSGRALVPSDADRKALVGRLTATIGQMTTATLAAMDERHPWFGELDAEHRSWISVVAQGGIDGFVQWVADDPTVAFDPANVFAAAPRALTRNITLHQTVDLMRTTIAVVEEQVQLLAEEEDRPVLQTAIVHYSREVAFAAAEVYARAAEVRGAWDARMEALVVDSIVRAEADESMVSRASTLGWRSGSKVFVAVGHVHEHGEDAISALRRHASKMRLEVLIAVQGDRLVLVASGPDVSDEAASIAAVEELSDYFGPGHVVIGPLVEDLVDSPRSARAAVSGLRASDAWPEGGRALPATELLPERVLAGDGHARRALARDVFEPLGAAGGDLLETCVSFLDHGCSVEATARALFVHANTVRYRIKRIQDVTGYSPTDARDAYVLRLAITLGRLAAIAR</sequence>
<dbReference type="InterPro" id="IPR042070">
    <property type="entry name" value="PucR_C-HTH_sf"/>
</dbReference>
<comment type="similarity">
    <text evidence="1">Belongs to the CdaR family.</text>
</comment>
<gene>
    <name evidence="5" type="ORF">FM114_11680</name>
</gene>
<dbReference type="OrthoDB" id="3246591at2"/>
<dbReference type="STRING" id="1255658.FM114_11680"/>
<evidence type="ECO:0000313" key="6">
    <source>
        <dbReference type="Proteomes" id="UP000188342"/>
    </source>
</evidence>
<feature type="domain" description="PucR C-terminal helix-turn-helix" evidence="3">
    <location>
        <begin position="348"/>
        <end position="405"/>
    </location>
</feature>
<dbReference type="AlphaFoldDB" id="A0A1R4K662"/>
<evidence type="ECO:0000313" key="5">
    <source>
        <dbReference type="EMBL" id="SJN39694.1"/>
    </source>
</evidence>
<dbReference type="PANTHER" id="PTHR33744">
    <property type="entry name" value="CARBOHYDRATE DIACID REGULATOR"/>
    <property type="match status" value="1"/>
</dbReference>
<organism evidence="5 6">
    <name type="scientific">Luteococcus japonicus LSP_Lj1</name>
    <dbReference type="NCBI Taxonomy" id="1255658"/>
    <lineage>
        <taxon>Bacteria</taxon>
        <taxon>Bacillati</taxon>
        <taxon>Actinomycetota</taxon>
        <taxon>Actinomycetes</taxon>
        <taxon>Propionibacteriales</taxon>
        <taxon>Propionibacteriaceae</taxon>
        <taxon>Luteococcus</taxon>
    </lineage>
</organism>
<proteinExistence type="inferred from homology"/>
<evidence type="ECO:0000259" key="3">
    <source>
        <dbReference type="Pfam" id="PF13556"/>
    </source>
</evidence>
<name>A0A1R4K662_9ACTN</name>
<feature type="region of interest" description="Disordered" evidence="2">
    <location>
        <begin position="1"/>
        <end position="25"/>
    </location>
</feature>
<accession>A0A1R4K662</accession>
<evidence type="ECO:0000259" key="4">
    <source>
        <dbReference type="Pfam" id="PF17853"/>
    </source>
</evidence>
<keyword evidence="6" id="KW-1185">Reference proteome</keyword>
<dbReference type="InterPro" id="IPR041522">
    <property type="entry name" value="CdaR_GGDEF"/>
</dbReference>
<dbReference type="Pfam" id="PF17853">
    <property type="entry name" value="GGDEF_2"/>
    <property type="match status" value="1"/>
</dbReference>
<dbReference type="InterPro" id="IPR025736">
    <property type="entry name" value="PucR_C-HTH_dom"/>
</dbReference>
<protein>
    <submittedName>
        <fullName evidence="5">Regulator of polyketide synthase expression</fullName>
    </submittedName>
</protein>
<dbReference type="Gene3D" id="1.10.10.2840">
    <property type="entry name" value="PucR C-terminal helix-turn-helix domain"/>
    <property type="match status" value="1"/>
</dbReference>
<evidence type="ECO:0000256" key="2">
    <source>
        <dbReference type="SAM" id="MobiDB-lite"/>
    </source>
</evidence>
<reference evidence="5 6" key="1">
    <citation type="submission" date="2017-02" db="EMBL/GenBank/DDBJ databases">
        <authorList>
            <person name="Peterson S.W."/>
        </authorList>
    </citation>
    <scope>NUCLEOTIDE SEQUENCE [LARGE SCALE GENOMIC DNA]</scope>
    <source>
        <strain evidence="5 6">LSP_Lj1</strain>
    </source>
</reference>
<dbReference type="InterPro" id="IPR051448">
    <property type="entry name" value="CdaR-like_regulators"/>
</dbReference>
<dbReference type="Proteomes" id="UP000188342">
    <property type="component" value="Unassembled WGS sequence"/>
</dbReference>
<dbReference type="Pfam" id="PF13556">
    <property type="entry name" value="HTH_30"/>
    <property type="match status" value="1"/>
</dbReference>
<dbReference type="EMBL" id="FUKQ01000044">
    <property type="protein sequence ID" value="SJN39694.1"/>
    <property type="molecule type" value="Genomic_DNA"/>
</dbReference>
<dbReference type="PANTHER" id="PTHR33744:SF7">
    <property type="entry name" value="PUCR FAMILY TRANSCRIPTIONAL REGULATOR"/>
    <property type="match status" value="1"/>
</dbReference>